<comment type="caution">
    <text evidence="12">The sequence shown here is derived from an EMBL/GenBank/DDBJ whole genome shotgun (WGS) entry which is preliminary data.</text>
</comment>
<evidence type="ECO:0000256" key="5">
    <source>
        <dbReference type="ARBA" id="ARBA00022679"/>
    </source>
</evidence>
<dbReference type="PROSITE" id="PS50885">
    <property type="entry name" value="HAMP"/>
    <property type="match status" value="1"/>
</dbReference>
<reference evidence="13" key="1">
    <citation type="journal article" date="2019" name="Int. J. Syst. Evol. Microbiol.">
        <title>The Global Catalogue of Microorganisms (GCM) 10K type strain sequencing project: providing services to taxonomists for standard genome sequencing and annotation.</title>
        <authorList>
            <consortium name="The Broad Institute Genomics Platform"/>
            <consortium name="The Broad Institute Genome Sequencing Center for Infectious Disease"/>
            <person name="Wu L."/>
            <person name="Ma J."/>
        </authorList>
    </citation>
    <scope>NUCLEOTIDE SEQUENCE [LARGE SCALE GENOMIC DNA]</scope>
    <source>
        <strain evidence="13">JCM 17738</strain>
    </source>
</reference>
<protein>
    <recommendedName>
        <fullName evidence="3">histidine kinase</fullName>
        <ecNumber evidence="3">2.7.13.3</ecNumber>
    </recommendedName>
</protein>
<evidence type="ECO:0000256" key="3">
    <source>
        <dbReference type="ARBA" id="ARBA00012438"/>
    </source>
</evidence>
<keyword evidence="8" id="KW-0472">Membrane</keyword>
<dbReference type="InterPro" id="IPR003660">
    <property type="entry name" value="HAMP_dom"/>
</dbReference>
<evidence type="ECO:0000256" key="7">
    <source>
        <dbReference type="ARBA" id="ARBA00022777"/>
    </source>
</evidence>
<dbReference type="Pfam" id="PF00512">
    <property type="entry name" value="HisKA"/>
    <property type="match status" value="1"/>
</dbReference>
<accession>A0ABP8JJU4</accession>
<dbReference type="InterPro" id="IPR003594">
    <property type="entry name" value="HATPase_dom"/>
</dbReference>
<dbReference type="InterPro" id="IPR005467">
    <property type="entry name" value="His_kinase_dom"/>
</dbReference>
<comment type="subcellular location">
    <subcellularLocation>
        <location evidence="2">Cell membrane</location>
    </subcellularLocation>
</comment>
<keyword evidence="13" id="KW-1185">Reference proteome</keyword>
<sequence length="249" mass="27551">MLEVPAGRDELTVLAQTLNGLLERLRRTDASRRAFVADAGHELRSPLATIRILVDRLAKERTPEERRIVANRARAEVERLALLVDDLLTLASADQQEPSLSTVEVDLDDVVLDETRALRARGLAIDVAVHPVRVLGDERRLGRVVRNLLENAERHRRDALRVRLGREGAHAVLVVDNDGPPVAIEDRRRIFERFVRPDDSRTRAAGGTGLGLAIVSEIVRAHGGTVVAEEAPDGWCRFVVRIPTVAVPD</sequence>
<dbReference type="EC" id="2.7.13.3" evidence="3"/>
<evidence type="ECO:0000256" key="4">
    <source>
        <dbReference type="ARBA" id="ARBA00022553"/>
    </source>
</evidence>
<dbReference type="SMART" id="SM00387">
    <property type="entry name" value="HATPase_c"/>
    <property type="match status" value="1"/>
</dbReference>
<keyword evidence="4" id="KW-0597">Phosphoprotein</keyword>
<dbReference type="InterPro" id="IPR050736">
    <property type="entry name" value="Sensor_HK_Regulatory"/>
</dbReference>
<keyword evidence="7" id="KW-0418">Kinase</keyword>
<evidence type="ECO:0000256" key="9">
    <source>
        <dbReference type="ARBA" id="ARBA00023012"/>
    </source>
</evidence>
<evidence type="ECO:0000313" key="13">
    <source>
        <dbReference type="Proteomes" id="UP001500390"/>
    </source>
</evidence>
<evidence type="ECO:0000256" key="2">
    <source>
        <dbReference type="ARBA" id="ARBA00004236"/>
    </source>
</evidence>
<dbReference type="EMBL" id="BAABFX010000020">
    <property type="protein sequence ID" value="GAA4391996.1"/>
    <property type="molecule type" value="Genomic_DNA"/>
</dbReference>
<dbReference type="PANTHER" id="PTHR43711">
    <property type="entry name" value="TWO-COMPONENT HISTIDINE KINASE"/>
    <property type="match status" value="1"/>
</dbReference>
<gene>
    <name evidence="12" type="ORF">GCM10023153_10540</name>
</gene>
<keyword evidence="9" id="KW-0902">Two-component regulatory system</keyword>
<evidence type="ECO:0000256" key="8">
    <source>
        <dbReference type="ARBA" id="ARBA00022989"/>
    </source>
</evidence>
<name>A0ABP8JJU4_9MICO</name>
<dbReference type="SMART" id="SM00388">
    <property type="entry name" value="HisKA"/>
    <property type="match status" value="1"/>
</dbReference>
<keyword evidence="5" id="KW-0808">Transferase</keyword>
<dbReference type="Gene3D" id="1.10.287.130">
    <property type="match status" value="1"/>
</dbReference>
<feature type="domain" description="Histidine kinase" evidence="10">
    <location>
        <begin position="38"/>
        <end position="246"/>
    </location>
</feature>
<dbReference type="Pfam" id="PF02518">
    <property type="entry name" value="HATPase_c"/>
    <property type="match status" value="1"/>
</dbReference>
<dbReference type="CDD" id="cd00082">
    <property type="entry name" value="HisKA"/>
    <property type="match status" value="1"/>
</dbReference>
<evidence type="ECO:0000256" key="6">
    <source>
        <dbReference type="ARBA" id="ARBA00022692"/>
    </source>
</evidence>
<dbReference type="PROSITE" id="PS50109">
    <property type="entry name" value="HIS_KIN"/>
    <property type="match status" value="1"/>
</dbReference>
<dbReference type="PRINTS" id="PR00344">
    <property type="entry name" value="BCTRLSENSOR"/>
</dbReference>
<evidence type="ECO:0000256" key="1">
    <source>
        <dbReference type="ARBA" id="ARBA00000085"/>
    </source>
</evidence>
<dbReference type="Proteomes" id="UP001500390">
    <property type="component" value="Unassembled WGS sequence"/>
</dbReference>
<comment type="catalytic activity">
    <reaction evidence="1">
        <text>ATP + protein L-histidine = ADP + protein N-phospho-L-histidine.</text>
        <dbReference type="EC" id="2.7.13.3"/>
    </reaction>
</comment>
<dbReference type="PANTHER" id="PTHR43711:SF1">
    <property type="entry name" value="HISTIDINE KINASE 1"/>
    <property type="match status" value="1"/>
</dbReference>
<dbReference type="SUPFAM" id="SSF47384">
    <property type="entry name" value="Homodimeric domain of signal transducing histidine kinase"/>
    <property type="match status" value="1"/>
</dbReference>
<evidence type="ECO:0000259" key="11">
    <source>
        <dbReference type="PROSITE" id="PS50885"/>
    </source>
</evidence>
<evidence type="ECO:0000313" key="12">
    <source>
        <dbReference type="EMBL" id="GAA4391996.1"/>
    </source>
</evidence>
<feature type="domain" description="HAMP" evidence="11">
    <location>
        <begin position="2"/>
        <end position="30"/>
    </location>
</feature>
<organism evidence="12 13">
    <name type="scientific">Ornithinibacter aureus</name>
    <dbReference type="NCBI Taxonomy" id="622664"/>
    <lineage>
        <taxon>Bacteria</taxon>
        <taxon>Bacillati</taxon>
        <taxon>Actinomycetota</taxon>
        <taxon>Actinomycetes</taxon>
        <taxon>Micrococcales</taxon>
        <taxon>Intrasporangiaceae</taxon>
        <taxon>Ornithinibacter</taxon>
    </lineage>
</organism>
<dbReference type="InterPro" id="IPR004358">
    <property type="entry name" value="Sig_transdc_His_kin-like_C"/>
</dbReference>
<dbReference type="SUPFAM" id="SSF55874">
    <property type="entry name" value="ATPase domain of HSP90 chaperone/DNA topoisomerase II/histidine kinase"/>
    <property type="match status" value="1"/>
</dbReference>
<proteinExistence type="predicted"/>
<dbReference type="InterPro" id="IPR036097">
    <property type="entry name" value="HisK_dim/P_sf"/>
</dbReference>
<dbReference type="CDD" id="cd00075">
    <property type="entry name" value="HATPase"/>
    <property type="match status" value="1"/>
</dbReference>
<keyword evidence="6" id="KW-0812">Transmembrane</keyword>
<dbReference type="InterPro" id="IPR036890">
    <property type="entry name" value="HATPase_C_sf"/>
</dbReference>
<dbReference type="InterPro" id="IPR003661">
    <property type="entry name" value="HisK_dim/P_dom"/>
</dbReference>
<evidence type="ECO:0000259" key="10">
    <source>
        <dbReference type="PROSITE" id="PS50109"/>
    </source>
</evidence>
<keyword evidence="8" id="KW-1133">Transmembrane helix</keyword>
<dbReference type="Gene3D" id="3.30.565.10">
    <property type="entry name" value="Histidine kinase-like ATPase, C-terminal domain"/>
    <property type="match status" value="1"/>
</dbReference>